<dbReference type="Pfam" id="PF01168">
    <property type="entry name" value="Ala_racemase_N"/>
    <property type="match status" value="1"/>
</dbReference>
<dbReference type="RefSeq" id="WP_119059044.1">
    <property type="nucleotide sequence ID" value="NZ_OX579588.1"/>
</dbReference>
<dbReference type="AlphaFoldDB" id="A0A383TVF6"/>
<dbReference type="PIRSF" id="PIRSF004848">
    <property type="entry name" value="YBL036c_PLPDEIII"/>
    <property type="match status" value="1"/>
</dbReference>
<comment type="cofactor">
    <cofactor evidence="3">
        <name>pyridoxal 5'-phosphate</name>
        <dbReference type="ChEBI" id="CHEBI:597326"/>
    </cofactor>
</comment>
<dbReference type="PANTHER" id="PTHR10146">
    <property type="entry name" value="PROLINE SYNTHETASE CO-TRANSCRIBED BACTERIAL HOMOLOG PROTEIN"/>
    <property type="match status" value="1"/>
</dbReference>
<dbReference type="Proteomes" id="UP000262142">
    <property type="component" value="Unassembled WGS sequence"/>
</dbReference>
<comment type="function">
    <text evidence="2">Pyridoxal 5'-phosphate (PLP)-binding protein, which is involved in PLP homeostasis.</text>
</comment>
<evidence type="ECO:0000313" key="6">
    <source>
        <dbReference type="EMBL" id="SZD71535.1"/>
    </source>
</evidence>
<dbReference type="PANTHER" id="PTHR10146:SF14">
    <property type="entry name" value="PYRIDOXAL PHOSPHATE HOMEOSTASIS PROTEIN"/>
    <property type="match status" value="1"/>
</dbReference>
<dbReference type="NCBIfam" id="TIGR00044">
    <property type="entry name" value="YggS family pyridoxal phosphate-dependent enzyme"/>
    <property type="match status" value="1"/>
</dbReference>
<dbReference type="InterPro" id="IPR029066">
    <property type="entry name" value="PLP-binding_barrel"/>
</dbReference>
<name>A0A383TVF6_9FLAO</name>
<feature type="modified residue" description="N6-(pyridoxal phosphate)lysine" evidence="2 3">
    <location>
        <position position="25"/>
    </location>
</feature>
<protein>
    <recommendedName>
        <fullName evidence="2">Pyridoxal phosphate homeostasis protein</fullName>
        <shortName evidence="2">PLP homeostasis protein</shortName>
    </recommendedName>
</protein>
<proteinExistence type="inferred from homology"/>
<dbReference type="HAMAP" id="MF_02087">
    <property type="entry name" value="PLP_homeostasis"/>
    <property type="match status" value="1"/>
</dbReference>
<accession>A0A383TVF6</accession>
<dbReference type="SUPFAM" id="SSF51419">
    <property type="entry name" value="PLP-binding barrel"/>
    <property type="match status" value="1"/>
</dbReference>
<dbReference type="Gene3D" id="3.20.20.10">
    <property type="entry name" value="Alanine racemase"/>
    <property type="match status" value="1"/>
</dbReference>
<evidence type="ECO:0000256" key="4">
    <source>
        <dbReference type="RuleBase" id="RU004514"/>
    </source>
</evidence>
<evidence type="ECO:0000256" key="1">
    <source>
        <dbReference type="ARBA" id="ARBA00022898"/>
    </source>
</evidence>
<dbReference type="EMBL" id="UNSC01000002">
    <property type="protein sequence ID" value="SZD71535.1"/>
    <property type="molecule type" value="Genomic_DNA"/>
</dbReference>
<sequence>MSIEKKYQKIKDSLPKDVTLVAVSKTKPIEDIEKLYAIGVRDFGENKVQELTEKAKQLPKDIRWHMIGHLQSNKVKYIANFVHLIHSADRQSLIKEINKRGEQEKRIIEVLIQVKIADEDSKFGMNFQKAEDWLRKLGNYPFVRPVGMMGMATNTDDDEKIQNEFAELRLFFEAQQKKYPQLKILSMGMSSDYEIALQEKANMLRVGSKIFGERNYDE</sequence>
<dbReference type="InterPro" id="IPR011078">
    <property type="entry name" value="PyrdxlP_homeostasis"/>
</dbReference>
<comment type="similarity">
    <text evidence="2 4">Belongs to the pyridoxal phosphate-binding protein YggS/PROSC family.</text>
</comment>
<organism evidence="6 7">
    <name type="scientific">Candidatus Ornithobacterium hominis</name>
    <dbReference type="NCBI Taxonomy" id="2497989"/>
    <lineage>
        <taxon>Bacteria</taxon>
        <taxon>Pseudomonadati</taxon>
        <taxon>Bacteroidota</taxon>
        <taxon>Flavobacteriia</taxon>
        <taxon>Flavobacteriales</taxon>
        <taxon>Weeksellaceae</taxon>
        <taxon>Ornithobacterium</taxon>
    </lineage>
</organism>
<dbReference type="PROSITE" id="PS01211">
    <property type="entry name" value="UPF0001"/>
    <property type="match status" value="1"/>
</dbReference>
<evidence type="ECO:0000313" key="7">
    <source>
        <dbReference type="Proteomes" id="UP000262142"/>
    </source>
</evidence>
<reference evidence="6 7" key="1">
    <citation type="submission" date="2018-09" db="EMBL/GenBank/DDBJ databases">
        <authorList>
            <consortium name="Pathogen Informatics"/>
        </authorList>
    </citation>
    <scope>NUCLEOTIDE SEQUENCE [LARGE SCALE GENOMIC DNA]</scope>
    <source>
        <strain evidence="6 7">OH-22767</strain>
    </source>
</reference>
<feature type="domain" description="Alanine racemase N-terminal" evidence="5">
    <location>
        <begin position="3"/>
        <end position="214"/>
    </location>
</feature>
<dbReference type="InterPro" id="IPR001608">
    <property type="entry name" value="Ala_racemase_N"/>
</dbReference>
<dbReference type="FunFam" id="3.20.20.10:FF:000018">
    <property type="entry name" value="Pyridoxal phosphate homeostasis protein"/>
    <property type="match status" value="1"/>
</dbReference>
<keyword evidence="7" id="KW-1185">Reference proteome</keyword>
<evidence type="ECO:0000256" key="2">
    <source>
        <dbReference type="HAMAP-Rule" id="MF_02087"/>
    </source>
</evidence>
<dbReference type="GO" id="GO:0030170">
    <property type="term" value="F:pyridoxal phosphate binding"/>
    <property type="evidence" value="ECO:0007669"/>
    <property type="project" value="UniProtKB-UniRule"/>
</dbReference>
<evidence type="ECO:0000256" key="3">
    <source>
        <dbReference type="PIRSR" id="PIRSR004848-1"/>
    </source>
</evidence>
<dbReference type="OrthoDB" id="9804072at2"/>
<evidence type="ECO:0000259" key="5">
    <source>
        <dbReference type="Pfam" id="PF01168"/>
    </source>
</evidence>
<dbReference type="CDD" id="cd00635">
    <property type="entry name" value="PLPDE_III_YBL036c_like"/>
    <property type="match status" value="1"/>
</dbReference>
<gene>
    <name evidence="6" type="primary">yggS_1</name>
    <name evidence="6" type="ORF">SAMEA104719789_00583</name>
</gene>
<keyword evidence="1 2" id="KW-0663">Pyridoxal phosphate</keyword>